<dbReference type="InterPro" id="IPR057326">
    <property type="entry name" value="KR_dom"/>
</dbReference>
<dbReference type="InterPro" id="IPR020904">
    <property type="entry name" value="Sc_DH/Rdtase_CS"/>
</dbReference>
<protein>
    <submittedName>
        <fullName evidence="5">SDR family oxidoreductase</fullName>
    </submittedName>
</protein>
<dbReference type="SUPFAM" id="SSF51735">
    <property type="entry name" value="NAD(P)-binding Rossmann-fold domains"/>
    <property type="match status" value="1"/>
</dbReference>
<sequence>MELKDAIVMITGASSGIGEATARAASAAGAKLVLLARRKDRLASLAEELGNALAIECDVTRPERVEAAVRIAVEEFGHIDVLVNNAGQGLHADIGDIAADDFRALLDLNTVAPLVTMQAVIPGMRERGRGSIINVSSGATLAVYAGSAAYTSSKAALNMLSSVARLELADLGILVSTIHPSITSTEFYGSVRSGVGKAKTQEMQTRSIAHSPDLVANAIISLVRSGEAERDLVPELYGGTFKG</sequence>
<evidence type="ECO:0000256" key="1">
    <source>
        <dbReference type="ARBA" id="ARBA00006484"/>
    </source>
</evidence>
<evidence type="ECO:0000256" key="2">
    <source>
        <dbReference type="ARBA" id="ARBA00023002"/>
    </source>
</evidence>
<accession>A0ABT8XKB7</accession>
<organism evidence="5 6">
    <name type="scientific">Shinella curvata</name>
    <dbReference type="NCBI Taxonomy" id="1817964"/>
    <lineage>
        <taxon>Bacteria</taxon>
        <taxon>Pseudomonadati</taxon>
        <taxon>Pseudomonadota</taxon>
        <taxon>Alphaproteobacteria</taxon>
        <taxon>Hyphomicrobiales</taxon>
        <taxon>Rhizobiaceae</taxon>
        <taxon>Shinella</taxon>
    </lineage>
</organism>
<name>A0ABT8XKB7_9HYPH</name>
<dbReference type="PANTHER" id="PTHR44196">
    <property type="entry name" value="DEHYDROGENASE/REDUCTASE SDR FAMILY MEMBER 7B"/>
    <property type="match status" value="1"/>
</dbReference>
<dbReference type="PRINTS" id="PR00080">
    <property type="entry name" value="SDRFAMILY"/>
</dbReference>
<comment type="caution">
    <text evidence="5">The sequence shown here is derived from an EMBL/GenBank/DDBJ whole genome shotgun (WGS) entry which is preliminary data.</text>
</comment>
<proteinExistence type="inferred from homology"/>
<evidence type="ECO:0000256" key="3">
    <source>
        <dbReference type="RuleBase" id="RU000363"/>
    </source>
</evidence>
<evidence type="ECO:0000259" key="4">
    <source>
        <dbReference type="SMART" id="SM00822"/>
    </source>
</evidence>
<dbReference type="CDD" id="cd05233">
    <property type="entry name" value="SDR_c"/>
    <property type="match status" value="1"/>
</dbReference>
<feature type="domain" description="Ketoreductase" evidence="4">
    <location>
        <begin position="6"/>
        <end position="181"/>
    </location>
</feature>
<dbReference type="EMBL" id="WHSC02000011">
    <property type="protein sequence ID" value="MDO6124142.1"/>
    <property type="molecule type" value="Genomic_DNA"/>
</dbReference>
<dbReference type="PROSITE" id="PS00061">
    <property type="entry name" value="ADH_SHORT"/>
    <property type="match status" value="1"/>
</dbReference>
<dbReference type="Pfam" id="PF00106">
    <property type="entry name" value="adh_short"/>
    <property type="match status" value="1"/>
</dbReference>
<dbReference type="InterPro" id="IPR002347">
    <property type="entry name" value="SDR_fam"/>
</dbReference>
<dbReference type="PANTHER" id="PTHR44196:SF1">
    <property type="entry name" value="DEHYDROGENASE_REDUCTASE SDR FAMILY MEMBER 7B"/>
    <property type="match status" value="1"/>
</dbReference>
<keyword evidence="2" id="KW-0560">Oxidoreductase</keyword>
<comment type="similarity">
    <text evidence="1 3">Belongs to the short-chain dehydrogenases/reductases (SDR) family.</text>
</comment>
<dbReference type="InterPro" id="IPR036291">
    <property type="entry name" value="NAD(P)-bd_dom_sf"/>
</dbReference>
<dbReference type="SMART" id="SM00822">
    <property type="entry name" value="PKS_KR"/>
    <property type="match status" value="1"/>
</dbReference>
<keyword evidence="6" id="KW-1185">Reference proteome</keyword>
<dbReference type="Proteomes" id="UP001177080">
    <property type="component" value="Unassembled WGS sequence"/>
</dbReference>
<evidence type="ECO:0000313" key="5">
    <source>
        <dbReference type="EMBL" id="MDO6124142.1"/>
    </source>
</evidence>
<evidence type="ECO:0000313" key="6">
    <source>
        <dbReference type="Proteomes" id="UP001177080"/>
    </source>
</evidence>
<reference evidence="5" key="1">
    <citation type="submission" date="2022-04" db="EMBL/GenBank/DDBJ databases">
        <title>Shinella lacus sp. nov., a novel member of the genus Shinella from water.</title>
        <authorList>
            <person name="Deng Y."/>
        </authorList>
    </citation>
    <scope>NUCLEOTIDE SEQUENCE</scope>
    <source>
        <strain evidence="5">JCM 31239</strain>
    </source>
</reference>
<dbReference type="RefSeq" id="WP_244763740.1">
    <property type="nucleotide sequence ID" value="NZ_JALJCJ010000009.1"/>
</dbReference>
<gene>
    <name evidence="5" type="ORF">GB928_023355</name>
</gene>
<dbReference type="PRINTS" id="PR00081">
    <property type="entry name" value="GDHRDH"/>
</dbReference>
<dbReference type="Gene3D" id="3.40.50.720">
    <property type="entry name" value="NAD(P)-binding Rossmann-like Domain"/>
    <property type="match status" value="1"/>
</dbReference>